<feature type="chain" id="PRO_5040258712" evidence="1">
    <location>
        <begin position="18"/>
        <end position="217"/>
    </location>
</feature>
<evidence type="ECO:0000313" key="3">
    <source>
        <dbReference type="Proteomes" id="UP000738359"/>
    </source>
</evidence>
<reference evidence="2" key="1">
    <citation type="journal article" date="2020" name="Fungal Divers.">
        <title>Resolving the Mortierellaceae phylogeny through synthesis of multi-gene phylogenetics and phylogenomics.</title>
        <authorList>
            <person name="Vandepol N."/>
            <person name="Liber J."/>
            <person name="Desiro A."/>
            <person name="Na H."/>
            <person name="Kennedy M."/>
            <person name="Barry K."/>
            <person name="Grigoriev I.V."/>
            <person name="Miller A.N."/>
            <person name="O'Donnell K."/>
            <person name="Stajich J.E."/>
            <person name="Bonito G."/>
        </authorList>
    </citation>
    <scope>NUCLEOTIDE SEQUENCE</scope>
    <source>
        <strain evidence="2">CK1249</strain>
    </source>
</reference>
<name>A0A9P6ITU2_MORAP</name>
<proteinExistence type="predicted"/>
<dbReference type="EMBL" id="JAAAHY010001724">
    <property type="protein sequence ID" value="KAF9947133.1"/>
    <property type="molecule type" value="Genomic_DNA"/>
</dbReference>
<sequence length="217" mass="24443">MQLTVFAFAALVSAVAAANPVEWPKECKYIDGVACYRYCAMEPDGGYKVPTEAESLCYNTDPSSPIEKGSYEYSRVHMRLPEEIAKASPVANMRLNVCQFYSIRCLRRVELGDVPSCAESYFRCKEQEDADVSDKRATSLRAELCQRFRDIDAMYSDAIQAVKDVQTDNQFTQEDQSKKVEALKVAQKEFDTRREVSCEGTANRIRLKDPKTGPTGN</sequence>
<evidence type="ECO:0000256" key="1">
    <source>
        <dbReference type="SAM" id="SignalP"/>
    </source>
</evidence>
<gene>
    <name evidence="2" type="ORF">BGZ70_002857</name>
</gene>
<keyword evidence="1" id="KW-0732">Signal</keyword>
<organism evidence="2 3">
    <name type="scientific">Mortierella alpina</name>
    <name type="common">Oleaginous fungus</name>
    <name type="synonym">Mortierella renispora</name>
    <dbReference type="NCBI Taxonomy" id="64518"/>
    <lineage>
        <taxon>Eukaryota</taxon>
        <taxon>Fungi</taxon>
        <taxon>Fungi incertae sedis</taxon>
        <taxon>Mucoromycota</taxon>
        <taxon>Mortierellomycotina</taxon>
        <taxon>Mortierellomycetes</taxon>
        <taxon>Mortierellales</taxon>
        <taxon>Mortierellaceae</taxon>
        <taxon>Mortierella</taxon>
    </lineage>
</organism>
<dbReference type="OrthoDB" id="2401654at2759"/>
<feature type="signal peptide" evidence="1">
    <location>
        <begin position="1"/>
        <end position="17"/>
    </location>
</feature>
<evidence type="ECO:0000313" key="2">
    <source>
        <dbReference type="EMBL" id="KAF9947133.1"/>
    </source>
</evidence>
<comment type="caution">
    <text evidence="2">The sequence shown here is derived from an EMBL/GenBank/DDBJ whole genome shotgun (WGS) entry which is preliminary data.</text>
</comment>
<accession>A0A9P6ITU2</accession>
<dbReference type="Proteomes" id="UP000738359">
    <property type="component" value="Unassembled WGS sequence"/>
</dbReference>
<keyword evidence="3" id="KW-1185">Reference proteome</keyword>
<dbReference type="AlphaFoldDB" id="A0A9P6ITU2"/>
<protein>
    <submittedName>
        <fullName evidence="2">Uncharacterized protein</fullName>
    </submittedName>
</protein>